<dbReference type="PANTHER" id="PTHR35317">
    <property type="entry name" value="OS04G0629600 PROTEIN"/>
    <property type="match status" value="1"/>
</dbReference>
<name>A0A2N9IZV0_FAGSY</name>
<dbReference type="EMBL" id="OIVN01006336">
    <property type="protein sequence ID" value="SPD30847.1"/>
    <property type="molecule type" value="Genomic_DNA"/>
</dbReference>
<accession>A0A2N9IZV0</accession>
<protein>
    <submittedName>
        <fullName evidence="1">Uncharacterized protein</fullName>
    </submittedName>
</protein>
<dbReference type="AlphaFoldDB" id="A0A2N9IZV0"/>
<reference evidence="1" key="1">
    <citation type="submission" date="2018-02" db="EMBL/GenBank/DDBJ databases">
        <authorList>
            <person name="Cohen D.B."/>
            <person name="Kent A.D."/>
        </authorList>
    </citation>
    <scope>NUCLEOTIDE SEQUENCE</scope>
</reference>
<gene>
    <name evidence="1" type="ORF">FSB_LOCUS58729</name>
</gene>
<organism evidence="1">
    <name type="scientific">Fagus sylvatica</name>
    <name type="common">Beechnut</name>
    <dbReference type="NCBI Taxonomy" id="28930"/>
    <lineage>
        <taxon>Eukaryota</taxon>
        <taxon>Viridiplantae</taxon>
        <taxon>Streptophyta</taxon>
        <taxon>Embryophyta</taxon>
        <taxon>Tracheophyta</taxon>
        <taxon>Spermatophyta</taxon>
        <taxon>Magnoliopsida</taxon>
        <taxon>eudicotyledons</taxon>
        <taxon>Gunneridae</taxon>
        <taxon>Pentapetalae</taxon>
        <taxon>rosids</taxon>
        <taxon>fabids</taxon>
        <taxon>Fagales</taxon>
        <taxon>Fagaceae</taxon>
        <taxon>Fagus</taxon>
    </lineage>
</organism>
<dbReference type="Pfam" id="PF14223">
    <property type="entry name" value="Retrotran_gag_2"/>
    <property type="match status" value="1"/>
</dbReference>
<dbReference type="PANTHER" id="PTHR35317:SF23">
    <property type="entry name" value="OS04G0629600 PROTEIN"/>
    <property type="match status" value="1"/>
</dbReference>
<sequence length="159" mass="18281">METSAAVSEVLDIDNYFVFWTSVQVRTYLIAQDLWNIVEATEEPCKQENDEAASKAWTKKNAMALHVIQISFFDEESYVAWSVPMKAYLMEHDLWDIVEAATEPPTPKNDEIAFKDWSRKNALALYLIREWSGSKEFPLIGKISTAKIAWDTLDRNVQA</sequence>
<evidence type="ECO:0000313" key="1">
    <source>
        <dbReference type="EMBL" id="SPD30847.1"/>
    </source>
</evidence>
<proteinExistence type="predicted"/>